<dbReference type="PANTHER" id="PTHR31311">
    <property type="entry name" value="XYLOGLUCAN 6-XYLOSYLTRANSFERASE 5-RELATED-RELATED"/>
    <property type="match status" value="1"/>
</dbReference>
<evidence type="ECO:0000256" key="7">
    <source>
        <dbReference type="ARBA" id="ARBA00022989"/>
    </source>
</evidence>
<feature type="transmembrane region" description="Helical" evidence="12">
    <location>
        <begin position="21"/>
        <end position="42"/>
    </location>
</feature>
<dbReference type="Proteomes" id="UP001419268">
    <property type="component" value="Unassembled WGS sequence"/>
</dbReference>
<dbReference type="Gene3D" id="3.90.550.10">
    <property type="entry name" value="Spore Coat Polysaccharide Biosynthesis Protein SpsA, Chain A"/>
    <property type="match status" value="1"/>
</dbReference>
<dbReference type="PANTHER" id="PTHR31311:SF3">
    <property type="entry name" value="GLYCOSYLTRANSFERASE 7-RELATED"/>
    <property type="match status" value="1"/>
</dbReference>
<dbReference type="GO" id="GO:0008378">
    <property type="term" value="F:galactosyltransferase activity"/>
    <property type="evidence" value="ECO:0007669"/>
    <property type="project" value="TreeGrafter"/>
</dbReference>
<evidence type="ECO:0000256" key="4">
    <source>
        <dbReference type="ARBA" id="ARBA00022679"/>
    </source>
</evidence>
<evidence type="ECO:0000256" key="6">
    <source>
        <dbReference type="ARBA" id="ARBA00022968"/>
    </source>
</evidence>
<reference evidence="13 14" key="1">
    <citation type="submission" date="2024-01" db="EMBL/GenBank/DDBJ databases">
        <title>Genome assemblies of Stephania.</title>
        <authorList>
            <person name="Yang L."/>
        </authorList>
    </citation>
    <scope>NUCLEOTIDE SEQUENCE [LARGE SCALE GENOMIC DNA]</scope>
    <source>
        <strain evidence="13">JXDWG</strain>
        <tissue evidence="13">Leaf</tissue>
    </source>
</reference>
<keyword evidence="4" id="KW-0808">Transferase</keyword>
<dbReference type="Pfam" id="PF05637">
    <property type="entry name" value="Glyco_transf_34"/>
    <property type="match status" value="1"/>
</dbReference>
<keyword evidence="8" id="KW-0333">Golgi apparatus</keyword>
<evidence type="ECO:0000256" key="1">
    <source>
        <dbReference type="ARBA" id="ARBA00004323"/>
    </source>
</evidence>
<evidence type="ECO:0000313" key="14">
    <source>
        <dbReference type="Proteomes" id="UP001419268"/>
    </source>
</evidence>
<accession>A0AAP0L6C6</accession>
<keyword evidence="7 12" id="KW-1133">Transmembrane helix</keyword>
<dbReference type="GO" id="GO:0000139">
    <property type="term" value="C:Golgi membrane"/>
    <property type="evidence" value="ECO:0007669"/>
    <property type="project" value="UniProtKB-SubCell"/>
</dbReference>
<proteinExistence type="inferred from homology"/>
<keyword evidence="3" id="KW-0328">Glycosyltransferase</keyword>
<dbReference type="InterPro" id="IPR008630">
    <property type="entry name" value="Glyco_trans_34"/>
</dbReference>
<evidence type="ECO:0000256" key="10">
    <source>
        <dbReference type="ARBA" id="ARBA00023180"/>
    </source>
</evidence>
<feature type="region of interest" description="Disordered" evidence="11">
    <location>
        <begin position="54"/>
        <end position="89"/>
    </location>
</feature>
<dbReference type="InterPro" id="IPR029044">
    <property type="entry name" value="Nucleotide-diphossugar_trans"/>
</dbReference>
<evidence type="ECO:0000256" key="2">
    <source>
        <dbReference type="ARBA" id="ARBA00005664"/>
    </source>
</evidence>
<comment type="similarity">
    <text evidence="2">Belongs to the glycosyltransferase 34 family.</text>
</comment>
<evidence type="ECO:0000256" key="5">
    <source>
        <dbReference type="ARBA" id="ARBA00022692"/>
    </source>
</evidence>
<dbReference type="AlphaFoldDB" id="A0AAP0L6C6"/>
<gene>
    <name evidence="13" type="ORF">Scep_000549</name>
</gene>
<keyword evidence="5 12" id="KW-0812">Transmembrane</keyword>
<dbReference type="EMBL" id="JBBNAG010000001">
    <property type="protein sequence ID" value="KAK9165358.1"/>
    <property type="molecule type" value="Genomic_DNA"/>
</dbReference>
<keyword evidence="9 12" id="KW-0472">Membrane</keyword>
<dbReference type="FunFam" id="3.90.550.10:FF:000127">
    <property type="entry name" value="Probable glycosyltransferase 7"/>
    <property type="match status" value="1"/>
</dbReference>
<evidence type="ECO:0000256" key="8">
    <source>
        <dbReference type="ARBA" id="ARBA00023034"/>
    </source>
</evidence>
<keyword evidence="10" id="KW-0325">Glycoprotein</keyword>
<feature type="compositionally biased region" description="Polar residues" evidence="11">
    <location>
        <begin position="54"/>
        <end position="82"/>
    </location>
</feature>
<keyword evidence="14" id="KW-1185">Reference proteome</keyword>
<keyword evidence="6" id="KW-0735">Signal-anchor</keyword>
<evidence type="ECO:0000256" key="12">
    <source>
        <dbReference type="SAM" id="Phobius"/>
    </source>
</evidence>
<evidence type="ECO:0000313" key="13">
    <source>
        <dbReference type="EMBL" id="KAK9165358.1"/>
    </source>
</evidence>
<dbReference type="GO" id="GO:0005768">
    <property type="term" value="C:endosome"/>
    <property type="evidence" value="ECO:0007669"/>
    <property type="project" value="TreeGrafter"/>
</dbReference>
<evidence type="ECO:0000256" key="9">
    <source>
        <dbReference type="ARBA" id="ARBA00023136"/>
    </source>
</evidence>
<sequence length="451" mass="51552">MSSTTTTFPSKPQFRNKLVSSLNDIFVFVGGAILALLLLWSFCSFVSPNTMTFNISSQTRPKPTKSVEPTNSETTPPMNCAQNEPAHDPPDHTFYDDPTLTYTIDQKPIKNWDQKRQHWLAHHPSLAQPDRILLITGSQPGPCKSPVGDHLLLRFFKNKVDYCRIHGHDIFYNNALLHPKMTTFWAKLPAVRSAMVAHPEAEWIWWVDSDAAFTDMDFKIPLSRYANHNLIVHGWPNLVYEERSWVSLNAGVFLIRNSQWAMEFIHAWAGMGPQTPNYSHWSKTQKATLPDKLYPEADDQSGLIYLLLEENQKWADKIYLEHEFYFEGYWKEIVGSLRNVSDKYLEMERRSSSGGSGLRRRRAEKVSEYYGGVREKEFGVGGLRRPFVTHFTGCEPCSGHHNEIYSGESCLEGMQSVLNFADDQVLRSFGFGRSDLRDSSSVAPLPFDYPA</sequence>
<protein>
    <submittedName>
        <fullName evidence="13">Uncharacterized protein</fullName>
    </submittedName>
</protein>
<dbReference type="GO" id="GO:0005802">
    <property type="term" value="C:trans-Golgi network"/>
    <property type="evidence" value="ECO:0007669"/>
    <property type="project" value="TreeGrafter"/>
</dbReference>
<comment type="subcellular location">
    <subcellularLocation>
        <location evidence="1">Golgi apparatus membrane</location>
        <topology evidence="1">Single-pass type II membrane protein</topology>
    </subcellularLocation>
</comment>
<name>A0AAP0L6C6_9MAGN</name>
<evidence type="ECO:0000256" key="11">
    <source>
        <dbReference type="SAM" id="MobiDB-lite"/>
    </source>
</evidence>
<comment type="caution">
    <text evidence="13">The sequence shown here is derived from an EMBL/GenBank/DDBJ whole genome shotgun (WGS) entry which is preliminary data.</text>
</comment>
<evidence type="ECO:0000256" key="3">
    <source>
        <dbReference type="ARBA" id="ARBA00022676"/>
    </source>
</evidence>
<organism evidence="13 14">
    <name type="scientific">Stephania cephalantha</name>
    <dbReference type="NCBI Taxonomy" id="152367"/>
    <lineage>
        <taxon>Eukaryota</taxon>
        <taxon>Viridiplantae</taxon>
        <taxon>Streptophyta</taxon>
        <taxon>Embryophyta</taxon>
        <taxon>Tracheophyta</taxon>
        <taxon>Spermatophyta</taxon>
        <taxon>Magnoliopsida</taxon>
        <taxon>Ranunculales</taxon>
        <taxon>Menispermaceae</taxon>
        <taxon>Menispermoideae</taxon>
        <taxon>Cissampelideae</taxon>
        <taxon>Stephania</taxon>
    </lineage>
</organism>